<reference evidence="3" key="2">
    <citation type="submission" date="2020-09" db="EMBL/GenBank/DDBJ databases">
        <authorList>
            <person name="Sun Q."/>
            <person name="Zhou Y."/>
        </authorList>
    </citation>
    <scope>NUCLEOTIDE SEQUENCE</scope>
    <source>
        <strain evidence="3">CGMCC 4.5737</strain>
    </source>
</reference>
<keyword evidence="4" id="KW-1185">Reference proteome</keyword>
<reference evidence="3" key="1">
    <citation type="journal article" date="2014" name="Int. J. Syst. Evol. Microbiol.">
        <title>Complete genome sequence of Corynebacterium casei LMG S-19264T (=DSM 44701T), isolated from a smear-ripened cheese.</title>
        <authorList>
            <consortium name="US DOE Joint Genome Institute (JGI-PGF)"/>
            <person name="Walter F."/>
            <person name="Albersmeier A."/>
            <person name="Kalinowski J."/>
            <person name="Ruckert C."/>
        </authorList>
    </citation>
    <scope>NUCLEOTIDE SEQUENCE</scope>
    <source>
        <strain evidence="3">CGMCC 4.5737</strain>
    </source>
</reference>
<dbReference type="PANTHER" id="PTHR36933">
    <property type="entry name" value="SLL0788 PROTEIN"/>
    <property type="match status" value="1"/>
</dbReference>
<name>A0A8J3CE36_9PSEU</name>
<evidence type="ECO:0000313" key="3">
    <source>
        <dbReference type="EMBL" id="GGM80768.1"/>
    </source>
</evidence>
<evidence type="ECO:0000256" key="1">
    <source>
        <dbReference type="SAM" id="SignalP"/>
    </source>
</evidence>
<dbReference type="Proteomes" id="UP000637578">
    <property type="component" value="Unassembled WGS sequence"/>
</dbReference>
<feature type="signal peptide" evidence="1">
    <location>
        <begin position="1"/>
        <end position="22"/>
    </location>
</feature>
<sequence length="208" mass="22473">MVAGGALVAAVLLGAAGSLVLAGTGGTGAQAPNHVDIGFAQDMTVHHQQAVTTANWVRDHSTDRPLRELTFDIEHGQTEQIGRVQAWLRLWSQAALPTTGHMTWMKPQTPHAPSDPAHPSRSMPGMATTEELNRMRSLSGRDLDIYFLQLMIRHHQGGEPMMRAAQDRAAIGEVRNLAGQMLTAQTAEVEAMTAMLTERGAEPLPPPH</sequence>
<dbReference type="EMBL" id="BMMK01000049">
    <property type="protein sequence ID" value="GGM80768.1"/>
    <property type="molecule type" value="Genomic_DNA"/>
</dbReference>
<organism evidence="3 4">
    <name type="scientific">Longimycelium tulufanense</name>
    <dbReference type="NCBI Taxonomy" id="907463"/>
    <lineage>
        <taxon>Bacteria</taxon>
        <taxon>Bacillati</taxon>
        <taxon>Actinomycetota</taxon>
        <taxon>Actinomycetes</taxon>
        <taxon>Pseudonocardiales</taxon>
        <taxon>Pseudonocardiaceae</taxon>
        <taxon>Longimycelium</taxon>
    </lineage>
</organism>
<dbReference type="Gene3D" id="1.20.1260.10">
    <property type="match status" value="1"/>
</dbReference>
<keyword evidence="1" id="KW-0732">Signal</keyword>
<gene>
    <name evidence="3" type="ORF">GCM10012275_59300</name>
</gene>
<dbReference type="PANTHER" id="PTHR36933:SF1">
    <property type="entry name" value="SLL0788 PROTEIN"/>
    <property type="match status" value="1"/>
</dbReference>
<evidence type="ECO:0000313" key="4">
    <source>
        <dbReference type="Proteomes" id="UP000637578"/>
    </source>
</evidence>
<dbReference type="AlphaFoldDB" id="A0A8J3CE36"/>
<feature type="chain" id="PRO_5038379848" evidence="1">
    <location>
        <begin position="23"/>
        <end position="208"/>
    </location>
</feature>
<dbReference type="InterPro" id="IPR005183">
    <property type="entry name" value="DUF305_CopM-like"/>
</dbReference>
<proteinExistence type="predicted"/>
<comment type="caution">
    <text evidence="3">The sequence shown here is derived from an EMBL/GenBank/DDBJ whole genome shotgun (WGS) entry which is preliminary data.</text>
</comment>
<dbReference type="Pfam" id="PF03713">
    <property type="entry name" value="DUF305"/>
    <property type="match status" value="1"/>
</dbReference>
<protein>
    <submittedName>
        <fullName evidence="3">DUF305 domain-containing protein</fullName>
    </submittedName>
</protein>
<feature type="domain" description="DUF305" evidence="2">
    <location>
        <begin position="36"/>
        <end position="196"/>
    </location>
</feature>
<accession>A0A8J3CE36</accession>
<evidence type="ECO:0000259" key="2">
    <source>
        <dbReference type="Pfam" id="PF03713"/>
    </source>
</evidence>
<dbReference type="InterPro" id="IPR012347">
    <property type="entry name" value="Ferritin-like"/>
</dbReference>